<dbReference type="GO" id="GO:0003676">
    <property type="term" value="F:nucleic acid binding"/>
    <property type="evidence" value="ECO:0007669"/>
    <property type="project" value="InterPro"/>
</dbReference>
<evidence type="ECO:0000313" key="8">
    <source>
        <dbReference type="Proteomes" id="UP000233440"/>
    </source>
</evidence>
<accession>A0A2N3LJY7</accession>
<evidence type="ECO:0000256" key="5">
    <source>
        <dbReference type="SAM" id="MobiDB-lite"/>
    </source>
</evidence>
<evidence type="ECO:0000259" key="6">
    <source>
        <dbReference type="SMART" id="SM00507"/>
    </source>
</evidence>
<comment type="caution">
    <text evidence="7">The sequence shown here is derived from an EMBL/GenBank/DDBJ whole genome shotgun (WGS) entry which is preliminary data.</text>
</comment>
<dbReference type="InterPro" id="IPR003615">
    <property type="entry name" value="HNH_nuc"/>
</dbReference>
<dbReference type="AlphaFoldDB" id="A0A2N3LJY7"/>
<dbReference type="OrthoDB" id="9811997at2"/>
<keyword evidence="7" id="KW-0255">Endonuclease</keyword>
<feature type="domain" description="HNH nuclease" evidence="6">
    <location>
        <begin position="27"/>
        <end position="83"/>
    </location>
</feature>
<protein>
    <recommendedName>
        <fullName evidence="4">Putative HNH nuclease YajD</fullName>
    </recommendedName>
</protein>
<dbReference type="CDD" id="cd00085">
    <property type="entry name" value="HNHc"/>
    <property type="match status" value="1"/>
</dbReference>
<keyword evidence="2" id="KW-0378">Hydrolase</keyword>
<dbReference type="EMBL" id="PIQO01000007">
    <property type="protein sequence ID" value="PKR84874.1"/>
    <property type="molecule type" value="Genomic_DNA"/>
</dbReference>
<sequence>MNPHRYYNKYKRNKEAVAFYKSKEWLRCREIALIRDGYLCQPCLRNGKLTPANTVHHIKHYEDYPELALDLDNLESICPSCHNKEHPEKGKGKKETKRTKIPVIKSKANEEVT</sequence>
<dbReference type="InterPro" id="IPR002711">
    <property type="entry name" value="HNH"/>
</dbReference>
<dbReference type="Gene3D" id="1.10.30.50">
    <property type="match status" value="1"/>
</dbReference>
<dbReference type="Proteomes" id="UP000233440">
    <property type="component" value="Unassembled WGS sequence"/>
</dbReference>
<evidence type="ECO:0000256" key="2">
    <source>
        <dbReference type="ARBA" id="ARBA00022801"/>
    </source>
</evidence>
<dbReference type="GO" id="GO:0004519">
    <property type="term" value="F:endonuclease activity"/>
    <property type="evidence" value="ECO:0007669"/>
    <property type="project" value="UniProtKB-KW"/>
</dbReference>
<dbReference type="GO" id="GO:0016787">
    <property type="term" value="F:hydrolase activity"/>
    <property type="evidence" value="ECO:0007669"/>
    <property type="project" value="UniProtKB-KW"/>
</dbReference>
<dbReference type="Pfam" id="PF01844">
    <property type="entry name" value="HNH"/>
    <property type="match status" value="1"/>
</dbReference>
<gene>
    <name evidence="7" type="ORF">CWO92_10890</name>
</gene>
<feature type="region of interest" description="Disordered" evidence="5">
    <location>
        <begin position="83"/>
        <end position="113"/>
    </location>
</feature>
<evidence type="ECO:0000256" key="3">
    <source>
        <dbReference type="ARBA" id="ARBA00038412"/>
    </source>
</evidence>
<feature type="compositionally biased region" description="Basic residues" evidence="5">
    <location>
        <begin position="91"/>
        <end position="100"/>
    </location>
</feature>
<dbReference type="PANTHER" id="PTHR41286">
    <property type="entry name" value="HNH NUCLEASE YAJD-RELATED"/>
    <property type="match status" value="1"/>
</dbReference>
<proteinExistence type="inferred from homology"/>
<dbReference type="PANTHER" id="PTHR41286:SF1">
    <property type="entry name" value="HNH NUCLEASE YAJD-RELATED"/>
    <property type="match status" value="1"/>
</dbReference>
<dbReference type="GO" id="GO:0005829">
    <property type="term" value="C:cytosol"/>
    <property type="evidence" value="ECO:0007669"/>
    <property type="project" value="TreeGrafter"/>
</dbReference>
<name>A0A2N3LJY7_9BACI</name>
<comment type="similarity">
    <text evidence="3">Belongs to the HNH nuclease family.</text>
</comment>
<evidence type="ECO:0000313" key="7">
    <source>
        <dbReference type="EMBL" id="PKR84874.1"/>
    </source>
</evidence>
<keyword evidence="1" id="KW-0540">Nuclease</keyword>
<evidence type="ECO:0000256" key="1">
    <source>
        <dbReference type="ARBA" id="ARBA00022722"/>
    </source>
</evidence>
<evidence type="ECO:0000256" key="4">
    <source>
        <dbReference type="ARBA" id="ARBA00040194"/>
    </source>
</evidence>
<dbReference type="GO" id="GO:0008270">
    <property type="term" value="F:zinc ion binding"/>
    <property type="evidence" value="ECO:0007669"/>
    <property type="project" value="InterPro"/>
</dbReference>
<reference evidence="7 8" key="1">
    <citation type="submission" date="2017-11" db="EMBL/GenBank/DDBJ databases">
        <title>Bacillus camelliae sp. nov., isolated from pu'er tea.</title>
        <authorList>
            <person name="Niu L."/>
        </authorList>
    </citation>
    <scope>NUCLEOTIDE SEQUENCE [LARGE SCALE GENOMIC DNA]</scope>
    <source>
        <strain evidence="7 8">7578-1</strain>
    </source>
</reference>
<dbReference type="RefSeq" id="WP_101354240.1">
    <property type="nucleotide sequence ID" value="NZ_PIQO01000007.1"/>
</dbReference>
<dbReference type="SMART" id="SM00507">
    <property type="entry name" value="HNHc"/>
    <property type="match status" value="1"/>
</dbReference>
<organism evidence="7 8">
    <name type="scientific">Heyndrickxia camelliae</name>
    <dbReference type="NCBI Taxonomy" id="1707093"/>
    <lineage>
        <taxon>Bacteria</taxon>
        <taxon>Bacillati</taxon>
        <taxon>Bacillota</taxon>
        <taxon>Bacilli</taxon>
        <taxon>Bacillales</taxon>
        <taxon>Bacillaceae</taxon>
        <taxon>Heyndrickxia</taxon>
    </lineage>
</organism>
<keyword evidence="8" id="KW-1185">Reference proteome</keyword>